<keyword evidence="3" id="KW-1185">Reference proteome</keyword>
<proteinExistence type="predicted"/>
<evidence type="ECO:0000313" key="2">
    <source>
        <dbReference type="EMBL" id="GAA4073091.1"/>
    </source>
</evidence>
<dbReference type="InterPro" id="IPR021729">
    <property type="entry name" value="DUF3298"/>
</dbReference>
<feature type="domain" description="DUF3298" evidence="1">
    <location>
        <begin position="98"/>
        <end position="167"/>
    </location>
</feature>
<reference evidence="3" key="1">
    <citation type="journal article" date="2019" name="Int. J. Syst. Evol. Microbiol.">
        <title>The Global Catalogue of Microorganisms (GCM) 10K type strain sequencing project: providing services to taxonomists for standard genome sequencing and annotation.</title>
        <authorList>
            <consortium name="The Broad Institute Genomics Platform"/>
            <consortium name="The Broad Institute Genome Sequencing Center for Infectious Disease"/>
            <person name="Wu L."/>
            <person name="Ma J."/>
        </authorList>
    </citation>
    <scope>NUCLEOTIDE SEQUENCE [LARGE SCALE GENOMIC DNA]</scope>
    <source>
        <strain evidence="3">JCM 17250</strain>
    </source>
</reference>
<sequence>MQAIYFPRAIMTKNQRLENLINQAIVDQTQELIDKQTDNMPTTVEEMIGLYELKNNQRQVLSLSLSNYTYHYQAAHGMTFIKSLTFDLKNEQLCQLQDLFKPGSDYVEKLSNLIKQQIKQRDIPTLTEFQAIKPNQDFYIADKTVVIYFQLYEMTPYVYGFPMFPISVYDIQEIIDENGPLGRMIASH</sequence>
<organism evidence="2 3">
    <name type="scientific">Amphibacillus indicireducens</name>
    <dbReference type="NCBI Taxonomy" id="1076330"/>
    <lineage>
        <taxon>Bacteria</taxon>
        <taxon>Bacillati</taxon>
        <taxon>Bacillota</taxon>
        <taxon>Bacilli</taxon>
        <taxon>Bacillales</taxon>
        <taxon>Bacillaceae</taxon>
        <taxon>Amphibacillus</taxon>
    </lineage>
</organism>
<evidence type="ECO:0000259" key="1">
    <source>
        <dbReference type="Pfam" id="PF11738"/>
    </source>
</evidence>
<dbReference type="Proteomes" id="UP001501734">
    <property type="component" value="Unassembled WGS sequence"/>
</dbReference>
<protein>
    <recommendedName>
        <fullName evidence="1">DUF3298 domain-containing protein</fullName>
    </recommendedName>
</protein>
<gene>
    <name evidence="2" type="ORF">GCM10022410_18130</name>
</gene>
<accession>A0ABP7VRT1</accession>
<dbReference type="Gene3D" id="3.30.565.40">
    <property type="entry name" value="Fervidobacterium nodosum Rt17-B1 like"/>
    <property type="match status" value="1"/>
</dbReference>
<name>A0ABP7VRT1_9BACI</name>
<dbReference type="InterPro" id="IPR037126">
    <property type="entry name" value="PdaC/RsiV-like_sf"/>
</dbReference>
<comment type="caution">
    <text evidence="2">The sequence shown here is derived from an EMBL/GenBank/DDBJ whole genome shotgun (WGS) entry which is preliminary data.</text>
</comment>
<dbReference type="EMBL" id="BAABDL010000096">
    <property type="protein sequence ID" value="GAA4073091.1"/>
    <property type="molecule type" value="Genomic_DNA"/>
</dbReference>
<dbReference type="Gene3D" id="3.90.640.20">
    <property type="entry name" value="Heat-shock cognate protein, ATPase"/>
    <property type="match status" value="1"/>
</dbReference>
<dbReference type="Pfam" id="PF11738">
    <property type="entry name" value="DUF3298"/>
    <property type="match status" value="1"/>
</dbReference>
<evidence type="ECO:0000313" key="3">
    <source>
        <dbReference type="Proteomes" id="UP001501734"/>
    </source>
</evidence>